<evidence type="ECO:0000256" key="3">
    <source>
        <dbReference type="ARBA" id="ARBA00022723"/>
    </source>
</evidence>
<gene>
    <name evidence="12" type="ORF">FHG12_15885</name>
</gene>
<dbReference type="RefSeq" id="WP_139516661.1">
    <property type="nucleotide sequence ID" value="NZ_CP040896.1"/>
</dbReference>
<evidence type="ECO:0000256" key="5">
    <source>
        <dbReference type="ARBA" id="ARBA00022800"/>
    </source>
</evidence>
<proteinExistence type="predicted"/>
<feature type="binding site" evidence="10">
    <location>
        <begin position="371"/>
        <end position="374"/>
    </location>
    <ligand>
        <name>GMP</name>
        <dbReference type="ChEBI" id="CHEBI:58115"/>
    </ligand>
</feature>
<dbReference type="InterPro" id="IPR001233">
    <property type="entry name" value="RtcB"/>
</dbReference>
<evidence type="ECO:0000256" key="8">
    <source>
        <dbReference type="ARBA" id="ARBA00047746"/>
    </source>
</evidence>
<feature type="binding site" evidence="11">
    <location>
        <position position="256"/>
    </location>
    <ligand>
        <name>Mn(2+)</name>
        <dbReference type="ChEBI" id="CHEBI:29035"/>
        <label>2</label>
    </ligand>
</feature>
<evidence type="ECO:0000256" key="7">
    <source>
        <dbReference type="ARBA" id="ARBA00023211"/>
    </source>
</evidence>
<dbReference type="GO" id="GO:0030145">
    <property type="term" value="F:manganese ion binding"/>
    <property type="evidence" value="ECO:0007669"/>
    <property type="project" value="TreeGrafter"/>
</dbReference>
<reference evidence="12 13" key="1">
    <citation type="submission" date="2019-06" db="EMBL/GenBank/DDBJ databases">
        <authorList>
            <person name="Srinivasan S."/>
        </authorList>
    </citation>
    <scope>NUCLEOTIDE SEQUENCE [LARGE SCALE GENOMIC DNA]</scope>
    <source>
        <strain evidence="12 13">17J68-5</strain>
    </source>
</reference>
<protein>
    <recommendedName>
        <fullName evidence="1">3'-phosphate/5'-hydroxy nucleic acid ligase</fullName>
        <ecNumber evidence="1">6.5.1.8</ecNumber>
    </recommendedName>
</protein>
<dbReference type="InterPro" id="IPR036025">
    <property type="entry name" value="RtcB-like_sf"/>
</dbReference>
<dbReference type="EC" id="6.5.1.8" evidence="1"/>
<dbReference type="KEGG" id="hyj:FHG12_15885"/>
<keyword evidence="7 11" id="KW-0464">Manganese</keyword>
<keyword evidence="3 11" id="KW-0479">Metal-binding</keyword>
<dbReference type="Proteomes" id="UP000305398">
    <property type="component" value="Chromosome"/>
</dbReference>
<keyword evidence="4 10" id="KW-0547">Nucleotide-binding</keyword>
<keyword evidence="6 10" id="KW-0342">GTP-binding</keyword>
<dbReference type="InterPro" id="IPR052915">
    <property type="entry name" value="RtcB-like"/>
</dbReference>
<dbReference type="GO" id="GO:0003909">
    <property type="term" value="F:DNA ligase activity"/>
    <property type="evidence" value="ECO:0007669"/>
    <property type="project" value="TreeGrafter"/>
</dbReference>
<dbReference type="GO" id="GO:0170057">
    <property type="term" value="F:RNA ligase (GTP) activity"/>
    <property type="evidence" value="ECO:0007669"/>
    <property type="project" value="UniProtKB-EC"/>
</dbReference>
<dbReference type="Pfam" id="PF01139">
    <property type="entry name" value="RtcB"/>
    <property type="match status" value="2"/>
</dbReference>
<feature type="binding site" evidence="11">
    <location>
        <position position="227"/>
    </location>
    <ligand>
        <name>Mn(2+)</name>
        <dbReference type="ChEBI" id="CHEBI:29035"/>
        <label>1</label>
    </ligand>
</feature>
<dbReference type="GO" id="GO:0005525">
    <property type="term" value="F:GTP binding"/>
    <property type="evidence" value="ECO:0007669"/>
    <property type="project" value="UniProtKB-KW"/>
</dbReference>
<comment type="catalytic activity">
    <reaction evidence="8">
        <text>a 3'-end 3'-phospho-ribonucleotide-RNA + a 5'-end dephospho-ribonucleoside-RNA + GTP = a ribonucleotidyl-ribonucleotide-RNA + GMP + diphosphate</text>
        <dbReference type="Rhea" id="RHEA:68076"/>
        <dbReference type="Rhea" id="RHEA-COMP:10463"/>
        <dbReference type="Rhea" id="RHEA-COMP:13936"/>
        <dbReference type="Rhea" id="RHEA-COMP:17355"/>
        <dbReference type="ChEBI" id="CHEBI:33019"/>
        <dbReference type="ChEBI" id="CHEBI:37565"/>
        <dbReference type="ChEBI" id="CHEBI:58115"/>
        <dbReference type="ChEBI" id="CHEBI:83062"/>
        <dbReference type="ChEBI" id="CHEBI:138284"/>
        <dbReference type="ChEBI" id="CHEBI:173118"/>
        <dbReference type="EC" id="6.5.1.8"/>
    </reaction>
</comment>
<dbReference type="PANTHER" id="PTHR43749">
    <property type="entry name" value="RNA-SPLICING LIGASE RTCB"/>
    <property type="match status" value="1"/>
</dbReference>
<keyword evidence="2" id="KW-0436">Ligase</keyword>
<evidence type="ECO:0000256" key="2">
    <source>
        <dbReference type="ARBA" id="ARBA00022598"/>
    </source>
</evidence>
<evidence type="ECO:0000313" key="13">
    <source>
        <dbReference type="Proteomes" id="UP000305398"/>
    </source>
</evidence>
<evidence type="ECO:0000256" key="9">
    <source>
        <dbReference type="PIRSR" id="PIRSR601233-1"/>
    </source>
</evidence>
<evidence type="ECO:0000313" key="12">
    <source>
        <dbReference type="EMBL" id="QDA61487.1"/>
    </source>
</evidence>
<evidence type="ECO:0000256" key="10">
    <source>
        <dbReference type="PIRSR" id="PIRSR601233-2"/>
    </source>
</evidence>
<dbReference type="SUPFAM" id="SSF103365">
    <property type="entry name" value="Hypothetical protein PH1602"/>
    <property type="match status" value="1"/>
</dbReference>
<dbReference type="EMBL" id="CP040896">
    <property type="protein sequence ID" value="QDA61487.1"/>
    <property type="molecule type" value="Genomic_DNA"/>
</dbReference>
<feature type="active site" description="GMP-histidine intermediate" evidence="9">
    <location>
        <position position="395"/>
    </location>
</feature>
<evidence type="ECO:0000256" key="6">
    <source>
        <dbReference type="ARBA" id="ARBA00023134"/>
    </source>
</evidence>
<accession>A0A5B8A2T8</accession>
<dbReference type="PANTHER" id="PTHR43749:SF2">
    <property type="entry name" value="RNA-SPLICING LIGASE RTCB"/>
    <property type="match status" value="1"/>
</dbReference>
<evidence type="ECO:0000256" key="1">
    <source>
        <dbReference type="ARBA" id="ARBA00012726"/>
    </source>
</evidence>
<name>A0A5B8A2T8_9BACT</name>
<sequence>MAKATNKLHSKDLRQLGFTDEATISLALDILDQRQFRKLDKGSAQALLQEIQTDPHKFVRDEDWRPLAQKLVPQPSRDVKLNLEIKDYRRYGDAFIEDGARKQMDTAMQLPITIDGALMPDAHQGYGLPIGGVLAADNAVIPYGVGMDIGCRMCLSVFDLPPRYLDQRTQELRKLLLNNTRFGGKEVFKNPTDDPVLERPEFKEIAVVRGKREAAINQMGSSGSGNHFVEWGVVEISAEDNELNLPVGQYLGLLSHSGSRGLGAAIAQHYTKVAMNKCPLPPEARYLAWLDMNSQEGQEYWRAMNLAGDYASACHHDIHRRLSKALGENALAQVENHHNFAWKETLSDGREAIVHRKGATPAGEGVLGVIPGSMTAPGFIVRGRGERDSLQSASHGAGRRMSRGQAMKTLKEGEVHRYLRDHGIELIGGGLDEAPMAYKDIHQVMAHQRDLVDVLGSFTPKIVRMDAGKSGKSRYGGE</sequence>
<feature type="binding site" evidence="10">
    <location>
        <begin position="226"/>
        <end position="230"/>
    </location>
    <ligand>
        <name>GMP</name>
        <dbReference type="ChEBI" id="CHEBI:58115"/>
    </ligand>
</feature>
<feature type="binding site" evidence="11">
    <location>
        <position position="148"/>
    </location>
    <ligand>
        <name>Mn(2+)</name>
        <dbReference type="ChEBI" id="CHEBI:29035"/>
        <label>1</label>
    </ligand>
</feature>
<feature type="binding site" evidence="10">
    <location>
        <begin position="395"/>
        <end position="398"/>
    </location>
    <ligand>
        <name>GMP</name>
        <dbReference type="ChEBI" id="CHEBI:58115"/>
    </ligand>
</feature>
<keyword evidence="5" id="KW-0692">RNA repair</keyword>
<dbReference type="GO" id="GO:0006281">
    <property type="term" value="P:DNA repair"/>
    <property type="evidence" value="ECO:0007669"/>
    <property type="project" value="TreeGrafter"/>
</dbReference>
<keyword evidence="13" id="KW-1185">Reference proteome</keyword>
<dbReference type="AlphaFoldDB" id="A0A5B8A2T8"/>
<dbReference type="GO" id="GO:0006396">
    <property type="term" value="P:RNA processing"/>
    <property type="evidence" value="ECO:0007669"/>
    <property type="project" value="InterPro"/>
</dbReference>
<evidence type="ECO:0000256" key="11">
    <source>
        <dbReference type="PIRSR" id="PIRSR601233-3"/>
    </source>
</evidence>
<dbReference type="Gene3D" id="3.90.1860.10">
    <property type="entry name" value="tRNA-splicing ligase RtcB"/>
    <property type="match status" value="1"/>
</dbReference>
<dbReference type="GO" id="GO:0042245">
    <property type="term" value="P:RNA repair"/>
    <property type="evidence" value="ECO:0007669"/>
    <property type="project" value="UniProtKB-KW"/>
</dbReference>
<evidence type="ECO:0000256" key="4">
    <source>
        <dbReference type="ARBA" id="ARBA00022741"/>
    </source>
</evidence>
<organism evidence="12 13">
    <name type="scientific">Hymenobacter jejuensis</name>
    <dbReference type="NCBI Taxonomy" id="2502781"/>
    <lineage>
        <taxon>Bacteria</taxon>
        <taxon>Pseudomonadati</taxon>
        <taxon>Bacteroidota</taxon>
        <taxon>Cytophagia</taxon>
        <taxon>Cytophagales</taxon>
        <taxon>Hymenobacteraceae</taxon>
        <taxon>Hymenobacter</taxon>
    </lineage>
</organism>
<dbReference type="OrthoDB" id="9802323at2"/>
<feature type="binding site" evidence="10">
    <location>
        <begin position="338"/>
        <end position="339"/>
    </location>
    <ligand>
        <name>GMP</name>
        <dbReference type="ChEBI" id="CHEBI:58115"/>
    </ligand>
</feature>
<comment type="cofactor">
    <cofactor evidence="11">
        <name>Mn(2+)</name>
        <dbReference type="ChEBI" id="CHEBI:29035"/>
    </cofactor>
    <text evidence="11">Binds 2 manganese ions per subunit.</text>
</comment>
<feature type="binding site" evidence="11">
    <location>
        <position position="338"/>
    </location>
    <ligand>
        <name>Mn(2+)</name>
        <dbReference type="ChEBI" id="CHEBI:29035"/>
        <label>2</label>
    </ligand>
</feature>